<sequence length="536" mass="61043">MEEYIFALIAFVLLLPVLLFMPGAMTRKGKVWIAGGGLLISLLGLLASNQYPLGLVAIILFILVIVSSVMIGNRFGPILLAEEGVQDRNNAEADTAADRPEKVLFTSAEEEPGFAESTLEEPEAPQEEAPAESETRVEFINEDLEEIPLLTENESTLYDIKEEADVPEIQEDAAQDIEDKEESILEEVSFQPSSDENLSEIEMLISQEEGELAEPIHNQNHDEAVVEAEEPLDELKLNDTVEEWKSVDVEEDDEELSEIELLIELSDESEPAEDKSEILEMDFEHSIDDEAEIQAEEAEVSAEEHDLGELTELEAQFLMSSPSEDEPQLKVLSPLEESMNEIEEPEEPVLAEDLLEIEESEDKIRSDQNEIQVSGESAEVVEEQEEELQPVLLSDLTDDGEMMILPADSHQDHAEEGIEEETQQEQKRENAQLQTLIIQTIAEELAYYRNKMSLEEFEALAAQYMQPELHDRDFYVLSQQLIQRYHESREFKKMKAFIEGMEERFMTYPLLKSELNDYKEMAWKNIIKQELLNGRE</sequence>
<evidence type="ECO:0000256" key="1">
    <source>
        <dbReference type="SAM" id="MobiDB-lite"/>
    </source>
</evidence>
<comment type="caution">
    <text evidence="3">The sequence shown here is derived from an EMBL/GenBank/DDBJ whole genome shotgun (WGS) entry which is preliminary data.</text>
</comment>
<evidence type="ECO:0000313" key="4">
    <source>
        <dbReference type="Proteomes" id="UP000323317"/>
    </source>
</evidence>
<dbReference type="AlphaFoldDB" id="A0A5D4KHZ8"/>
<evidence type="ECO:0000313" key="3">
    <source>
        <dbReference type="EMBL" id="TYR76842.1"/>
    </source>
</evidence>
<keyword evidence="2" id="KW-0472">Membrane</keyword>
<keyword evidence="2" id="KW-0812">Transmembrane</keyword>
<feature type="compositionally biased region" description="Acidic residues" evidence="1">
    <location>
        <begin position="109"/>
        <end position="131"/>
    </location>
</feature>
<feature type="transmembrane region" description="Helical" evidence="2">
    <location>
        <begin position="31"/>
        <end position="47"/>
    </location>
</feature>
<dbReference type="Proteomes" id="UP000323317">
    <property type="component" value="Unassembled WGS sequence"/>
</dbReference>
<feature type="region of interest" description="Disordered" evidence="1">
    <location>
        <begin position="109"/>
        <end position="134"/>
    </location>
</feature>
<gene>
    <name evidence="3" type="ORF">FZC79_03865</name>
</gene>
<evidence type="ECO:0000256" key="2">
    <source>
        <dbReference type="SAM" id="Phobius"/>
    </source>
</evidence>
<protein>
    <submittedName>
        <fullName evidence="3">Uncharacterized protein</fullName>
    </submittedName>
</protein>
<name>A0A5D4KHZ8_9BACI</name>
<dbReference type="RefSeq" id="WP_148945550.1">
    <property type="nucleotide sequence ID" value="NZ_VTEH01000002.1"/>
</dbReference>
<feature type="transmembrane region" description="Helical" evidence="2">
    <location>
        <begin position="53"/>
        <end position="71"/>
    </location>
</feature>
<proteinExistence type="predicted"/>
<feature type="transmembrane region" description="Helical" evidence="2">
    <location>
        <begin position="6"/>
        <end position="24"/>
    </location>
</feature>
<accession>A0A5D4KHZ8</accession>
<dbReference type="EMBL" id="VTEH01000002">
    <property type="protein sequence ID" value="TYR76842.1"/>
    <property type="molecule type" value="Genomic_DNA"/>
</dbReference>
<reference evidence="3 4" key="1">
    <citation type="submission" date="2019-08" db="EMBL/GenBank/DDBJ databases">
        <title>Bacillus genomes from the desert of Cuatro Cienegas, Coahuila.</title>
        <authorList>
            <person name="Olmedo-Alvarez G."/>
        </authorList>
    </citation>
    <scope>NUCLEOTIDE SEQUENCE [LARGE SCALE GENOMIC DNA]</scope>
    <source>
        <strain evidence="3 4">CH40_1T</strain>
    </source>
</reference>
<organism evidence="3 4">
    <name type="scientific">Rossellomorea vietnamensis</name>
    <dbReference type="NCBI Taxonomy" id="218284"/>
    <lineage>
        <taxon>Bacteria</taxon>
        <taxon>Bacillati</taxon>
        <taxon>Bacillota</taxon>
        <taxon>Bacilli</taxon>
        <taxon>Bacillales</taxon>
        <taxon>Bacillaceae</taxon>
        <taxon>Rossellomorea</taxon>
    </lineage>
</organism>
<keyword evidence="2" id="KW-1133">Transmembrane helix</keyword>